<dbReference type="EMBL" id="JAAGMN010007347">
    <property type="protein sequence ID" value="NEE18521.1"/>
    <property type="molecule type" value="Genomic_DNA"/>
</dbReference>
<keyword evidence="4" id="KW-1003">Cell membrane</keyword>
<comment type="caution">
    <text evidence="9">The sequence shown here is derived from an EMBL/GenBank/DDBJ whole genome shotgun (WGS) entry which is preliminary data.</text>
</comment>
<gene>
    <name evidence="9" type="ORF">G3M58_70135</name>
</gene>
<dbReference type="InterPro" id="IPR000522">
    <property type="entry name" value="ABC_transptr_permease_BtuC"/>
</dbReference>
<keyword evidence="7 8" id="KW-0472">Membrane</keyword>
<organism evidence="9">
    <name type="scientific">Streptomyces sp. SID7499</name>
    <dbReference type="NCBI Taxonomy" id="2706086"/>
    <lineage>
        <taxon>Bacteria</taxon>
        <taxon>Bacillati</taxon>
        <taxon>Actinomycetota</taxon>
        <taxon>Actinomycetes</taxon>
        <taxon>Kitasatosporales</taxon>
        <taxon>Streptomycetaceae</taxon>
        <taxon>Streptomyces</taxon>
    </lineage>
</organism>
<proteinExistence type="inferred from homology"/>
<protein>
    <submittedName>
        <fullName evidence="9">Iron chelate uptake ABC transporter family permease subunit</fullName>
    </submittedName>
</protein>
<evidence type="ECO:0000256" key="7">
    <source>
        <dbReference type="ARBA" id="ARBA00023136"/>
    </source>
</evidence>
<evidence type="ECO:0000256" key="4">
    <source>
        <dbReference type="ARBA" id="ARBA00022475"/>
    </source>
</evidence>
<comment type="similarity">
    <text evidence="2">Belongs to the binding-protein-dependent transport system permease family. FecCD subfamily.</text>
</comment>
<dbReference type="GO" id="GO:0005886">
    <property type="term" value="C:plasma membrane"/>
    <property type="evidence" value="ECO:0007669"/>
    <property type="project" value="UniProtKB-SubCell"/>
</dbReference>
<keyword evidence="3" id="KW-0813">Transport</keyword>
<reference evidence="9" key="1">
    <citation type="submission" date="2020-01" db="EMBL/GenBank/DDBJ databases">
        <title>Insect and environment-associated Actinomycetes.</title>
        <authorList>
            <person name="Currrie C."/>
            <person name="Chevrette M."/>
            <person name="Carlson C."/>
            <person name="Stubbendieck R."/>
            <person name="Wendt-Pienkowski E."/>
        </authorList>
    </citation>
    <scope>NUCLEOTIDE SEQUENCE</scope>
    <source>
        <strain evidence="9">SID7499</strain>
    </source>
</reference>
<keyword evidence="5 8" id="KW-0812">Transmembrane</keyword>
<evidence type="ECO:0000256" key="2">
    <source>
        <dbReference type="ARBA" id="ARBA00007935"/>
    </source>
</evidence>
<comment type="subcellular location">
    <subcellularLocation>
        <location evidence="1">Cell membrane</location>
        <topology evidence="1">Multi-pass membrane protein</topology>
    </subcellularLocation>
</comment>
<keyword evidence="6 8" id="KW-1133">Transmembrane helix</keyword>
<name>A0A6G3XLA2_9ACTN</name>
<dbReference type="InterPro" id="IPR037294">
    <property type="entry name" value="ABC_BtuC-like"/>
</dbReference>
<accession>A0A6G3XLA2</accession>
<evidence type="ECO:0000256" key="8">
    <source>
        <dbReference type="SAM" id="Phobius"/>
    </source>
</evidence>
<sequence>LLVVVSDLVGRAIIAPAQIPVGLLTAVIGAPYFIWLLWRSRREG</sequence>
<dbReference type="GO" id="GO:0022857">
    <property type="term" value="F:transmembrane transporter activity"/>
    <property type="evidence" value="ECO:0007669"/>
    <property type="project" value="InterPro"/>
</dbReference>
<feature type="non-terminal residue" evidence="9">
    <location>
        <position position="1"/>
    </location>
</feature>
<dbReference type="PANTHER" id="PTHR30472:SF25">
    <property type="entry name" value="ABC TRANSPORTER PERMEASE PROTEIN MJ0876-RELATED"/>
    <property type="match status" value="1"/>
</dbReference>
<dbReference type="SUPFAM" id="SSF81345">
    <property type="entry name" value="ABC transporter involved in vitamin B12 uptake, BtuC"/>
    <property type="match status" value="1"/>
</dbReference>
<dbReference type="GO" id="GO:0033214">
    <property type="term" value="P:siderophore-iron import into cell"/>
    <property type="evidence" value="ECO:0007669"/>
    <property type="project" value="TreeGrafter"/>
</dbReference>
<evidence type="ECO:0000256" key="3">
    <source>
        <dbReference type="ARBA" id="ARBA00022448"/>
    </source>
</evidence>
<dbReference type="Gene3D" id="1.10.3470.10">
    <property type="entry name" value="ABC transporter involved in vitamin B12 uptake, BtuC"/>
    <property type="match status" value="1"/>
</dbReference>
<evidence type="ECO:0000256" key="5">
    <source>
        <dbReference type="ARBA" id="ARBA00022692"/>
    </source>
</evidence>
<evidence type="ECO:0000256" key="1">
    <source>
        <dbReference type="ARBA" id="ARBA00004651"/>
    </source>
</evidence>
<dbReference type="AlphaFoldDB" id="A0A6G3XLA2"/>
<dbReference type="Pfam" id="PF01032">
    <property type="entry name" value="FecCD"/>
    <property type="match status" value="1"/>
</dbReference>
<evidence type="ECO:0000256" key="6">
    <source>
        <dbReference type="ARBA" id="ARBA00022989"/>
    </source>
</evidence>
<dbReference type="PANTHER" id="PTHR30472">
    <property type="entry name" value="FERRIC ENTEROBACTIN TRANSPORT SYSTEM PERMEASE PROTEIN"/>
    <property type="match status" value="1"/>
</dbReference>
<feature type="transmembrane region" description="Helical" evidence="8">
    <location>
        <begin position="12"/>
        <end position="38"/>
    </location>
</feature>
<evidence type="ECO:0000313" key="9">
    <source>
        <dbReference type="EMBL" id="NEE18521.1"/>
    </source>
</evidence>